<dbReference type="AlphaFoldDB" id="A0A1S4CG75"/>
<evidence type="ECO:0000313" key="2">
    <source>
        <dbReference type="RefSeq" id="XP_016499969.1"/>
    </source>
</evidence>
<organism evidence="1 2">
    <name type="scientific">Nicotiana tabacum</name>
    <name type="common">Common tobacco</name>
    <dbReference type="NCBI Taxonomy" id="4097"/>
    <lineage>
        <taxon>Eukaryota</taxon>
        <taxon>Viridiplantae</taxon>
        <taxon>Streptophyta</taxon>
        <taxon>Embryophyta</taxon>
        <taxon>Tracheophyta</taxon>
        <taxon>Spermatophyta</taxon>
        <taxon>Magnoliopsida</taxon>
        <taxon>eudicotyledons</taxon>
        <taxon>Gunneridae</taxon>
        <taxon>Pentapetalae</taxon>
        <taxon>asterids</taxon>
        <taxon>lamiids</taxon>
        <taxon>Solanales</taxon>
        <taxon>Solanaceae</taxon>
        <taxon>Nicotianoideae</taxon>
        <taxon>Nicotianeae</taxon>
        <taxon>Nicotiana</taxon>
    </lineage>
</organism>
<evidence type="ECO:0000313" key="1">
    <source>
        <dbReference type="Proteomes" id="UP000790787"/>
    </source>
</evidence>
<keyword evidence="1" id="KW-1185">Reference proteome</keyword>
<accession>A0A1S4CG75</accession>
<dbReference type="OMA" id="IFMETSF"/>
<dbReference type="RefSeq" id="XP_016499969.1">
    <property type="nucleotide sequence ID" value="XM_016644483.1"/>
</dbReference>
<reference evidence="1" key="1">
    <citation type="journal article" date="2014" name="Nat. Commun.">
        <title>The tobacco genome sequence and its comparison with those of tomato and potato.</title>
        <authorList>
            <person name="Sierro N."/>
            <person name="Battey J.N."/>
            <person name="Ouadi S."/>
            <person name="Bakaher N."/>
            <person name="Bovet L."/>
            <person name="Willig A."/>
            <person name="Goepfert S."/>
            <person name="Peitsch M.C."/>
            <person name="Ivanov N.V."/>
        </authorList>
    </citation>
    <scope>NUCLEOTIDE SEQUENCE [LARGE SCALE GENOMIC DNA]</scope>
</reference>
<dbReference type="GeneID" id="107818456"/>
<name>A0A1S4CG75_TOBAC</name>
<sequence>MATNPNSTVPKNISHAHPTTIFRWVPSRRKITFRKKRLPTVRLGGEKNPRRGFSVVKLFRRVRLKWLKLHYTCMLKRLKEYYQSAVKDIMESGGALDAFQQRLLLETSFAVPVMGLSFNTFPNHHGT</sequence>
<gene>
    <name evidence="2" type="primary">LOC107818456</name>
</gene>
<protein>
    <submittedName>
        <fullName evidence="2">Uncharacterized protein</fullName>
    </submittedName>
</protein>
<dbReference type="PANTHER" id="PTHR34788">
    <property type="entry name" value="F15I1.22"/>
    <property type="match status" value="1"/>
</dbReference>
<dbReference type="PaxDb" id="4097-A0A1S4CG75"/>
<proteinExistence type="predicted"/>
<reference evidence="2" key="2">
    <citation type="submission" date="2025-08" db="UniProtKB">
        <authorList>
            <consortium name="RefSeq"/>
        </authorList>
    </citation>
    <scope>IDENTIFICATION</scope>
</reference>
<dbReference type="Proteomes" id="UP000790787">
    <property type="component" value="Chromosome 8"/>
</dbReference>
<dbReference type="OrthoDB" id="1937329at2759"/>
<dbReference type="KEGG" id="nta:107818456"/>
<dbReference type="PANTHER" id="PTHR34788:SF8">
    <property type="match status" value="1"/>
</dbReference>